<protein>
    <recommendedName>
        <fullName evidence="2">Peptidase S1 domain-containing protein</fullName>
    </recommendedName>
</protein>
<dbReference type="SMART" id="SM00020">
    <property type="entry name" value="Tryp_SPc"/>
    <property type="match status" value="1"/>
</dbReference>
<feature type="domain" description="Peptidase S1" evidence="2">
    <location>
        <begin position="126"/>
        <end position="375"/>
    </location>
</feature>
<feature type="chain" id="PRO_5040120768" description="Peptidase S1 domain-containing protein" evidence="1">
    <location>
        <begin position="32"/>
        <end position="380"/>
    </location>
</feature>
<name>A0A9P0HQK8_NEZVI</name>
<dbReference type="EMBL" id="OV725082">
    <property type="protein sequence ID" value="CAH1405902.1"/>
    <property type="molecule type" value="Genomic_DNA"/>
</dbReference>
<accession>A0A9P0HQK8</accession>
<keyword evidence="4" id="KW-1185">Reference proteome</keyword>
<dbReference type="GO" id="GO:0004252">
    <property type="term" value="F:serine-type endopeptidase activity"/>
    <property type="evidence" value="ECO:0007669"/>
    <property type="project" value="InterPro"/>
</dbReference>
<feature type="signal peptide" evidence="1">
    <location>
        <begin position="1"/>
        <end position="31"/>
    </location>
</feature>
<keyword evidence="1" id="KW-0732">Signal</keyword>
<dbReference type="AlphaFoldDB" id="A0A9P0HQK8"/>
<gene>
    <name evidence="3" type="ORF">NEZAVI_LOCUS13965</name>
</gene>
<evidence type="ECO:0000313" key="4">
    <source>
        <dbReference type="Proteomes" id="UP001152798"/>
    </source>
</evidence>
<dbReference type="Gene3D" id="2.40.10.10">
    <property type="entry name" value="Trypsin-like serine proteases"/>
    <property type="match status" value="1"/>
</dbReference>
<dbReference type="InterPro" id="IPR001254">
    <property type="entry name" value="Trypsin_dom"/>
</dbReference>
<organism evidence="3 4">
    <name type="scientific">Nezara viridula</name>
    <name type="common">Southern green stink bug</name>
    <name type="synonym">Cimex viridulus</name>
    <dbReference type="NCBI Taxonomy" id="85310"/>
    <lineage>
        <taxon>Eukaryota</taxon>
        <taxon>Metazoa</taxon>
        <taxon>Ecdysozoa</taxon>
        <taxon>Arthropoda</taxon>
        <taxon>Hexapoda</taxon>
        <taxon>Insecta</taxon>
        <taxon>Pterygota</taxon>
        <taxon>Neoptera</taxon>
        <taxon>Paraneoptera</taxon>
        <taxon>Hemiptera</taxon>
        <taxon>Heteroptera</taxon>
        <taxon>Panheteroptera</taxon>
        <taxon>Pentatomomorpha</taxon>
        <taxon>Pentatomoidea</taxon>
        <taxon>Pentatomidae</taxon>
        <taxon>Pentatominae</taxon>
        <taxon>Nezara</taxon>
    </lineage>
</organism>
<dbReference type="PANTHER" id="PTHR24260:SF147">
    <property type="entry name" value="EG:BACR7A4.3 PROTEIN-RELATED"/>
    <property type="match status" value="1"/>
</dbReference>
<proteinExistence type="predicted"/>
<dbReference type="Proteomes" id="UP001152798">
    <property type="component" value="Chromosome 6"/>
</dbReference>
<evidence type="ECO:0000313" key="3">
    <source>
        <dbReference type="EMBL" id="CAH1405902.1"/>
    </source>
</evidence>
<evidence type="ECO:0000259" key="2">
    <source>
        <dbReference type="PROSITE" id="PS50240"/>
    </source>
</evidence>
<dbReference type="PROSITE" id="PS50240">
    <property type="entry name" value="TRYPSIN_DOM"/>
    <property type="match status" value="1"/>
</dbReference>
<dbReference type="PANTHER" id="PTHR24260">
    <property type="match status" value="1"/>
</dbReference>
<dbReference type="SUPFAM" id="SSF50494">
    <property type="entry name" value="Trypsin-like serine proteases"/>
    <property type="match status" value="1"/>
</dbReference>
<evidence type="ECO:0000256" key="1">
    <source>
        <dbReference type="SAM" id="SignalP"/>
    </source>
</evidence>
<dbReference type="OrthoDB" id="6572477at2759"/>
<sequence length="380" mass="41590">MVGFERDSGISPNMFLVLVSSFFFCFTPAVSQILELEEGAPCEGLGGESGTCQLLTECYNPGDFKKEHPPICTFKGLTPVICCPVSTGIREEDFRLKLGSNKAAQYCKNHTASCLKHRENIESGFAVEGNTAKSFANNFMVIIGYGEPPNLVWKCSGTIITSKFILSAASCAEPGGLGPATWARIGVSQTFRLGKNNNGNTGDDRVIKIVERIAYPDYKDGALYHDIALFQLHKEVFFSMGIGPVCLHNGRLVKGEVTANVWGKSQRNAHNPEMIESKMVLDDNKKCQSITPASTPFPKGVKEQLMFCASVQHYDPNRCTVETAGGPILVRAEGECLATQIGIASYRKDSCGETNYPTIYTKISQYLPWIEGIVFHVLNV</sequence>
<dbReference type="InterPro" id="IPR051333">
    <property type="entry name" value="CLIP_Serine_Protease"/>
</dbReference>
<reference evidence="3" key="1">
    <citation type="submission" date="2022-01" db="EMBL/GenBank/DDBJ databases">
        <authorList>
            <person name="King R."/>
        </authorList>
    </citation>
    <scope>NUCLEOTIDE SEQUENCE</scope>
</reference>
<dbReference type="InterPro" id="IPR043504">
    <property type="entry name" value="Peptidase_S1_PA_chymotrypsin"/>
</dbReference>
<dbReference type="Pfam" id="PF00089">
    <property type="entry name" value="Trypsin"/>
    <property type="match status" value="1"/>
</dbReference>
<dbReference type="GO" id="GO:0006508">
    <property type="term" value="P:proteolysis"/>
    <property type="evidence" value="ECO:0007669"/>
    <property type="project" value="InterPro"/>
</dbReference>
<dbReference type="InterPro" id="IPR009003">
    <property type="entry name" value="Peptidase_S1_PA"/>
</dbReference>